<feature type="transmembrane region" description="Helical" evidence="8">
    <location>
        <begin position="210"/>
        <end position="230"/>
    </location>
</feature>
<feature type="region of interest" description="Disordered" evidence="7">
    <location>
        <begin position="1"/>
        <end position="46"/>
    </location>
</feature>
<sequence>MSAKDTAETTLTTTTPRSRSPTLQVDDSELERARGEKTTTDSEPPNGGRAAWTVVLGVWCTSFCSFGWLNSIGTFQEYYQNELLSDYSPSTVAWIPSLQLFFMMGMGPIVGRLYDRYGPRWLILGGSLLHVFGIMMASLATEYYQILLAQGVCSAIGVSAIFQPSLNCIHGWFTTKRGAAFGIQSTGSSVGGVVFPIMVPHLIREVGYGWAMRISGFLLLVLLVIANMTVRSRTPPSSQQLSKAQIVQPFKEPAYVLLLCGFLCITYGIFVPINYLPAQAISVGMAPGLAQYLPAILNAASLFGRVISGILGDKVGRYNVFVVVCYLSSIWILALWIPDSSNTGIIVFAALFGFTSGAYISLISPLVAQVSPMAEIGWRMGLVFAISSVGALTTSPISGAIVETPSGWWGVKVFAGIFCVAGTTFILLARVRKVGWSLTKVF</sequence>
<evidence type="ECO:0000259" key="9">
    <source>
        <dbReference type="PROSITE" id="PS50850"/>
    </source>
</evidence>
<keyword evidence="3" id="KW-0813">Transport</keyword>
<feature type="compositionally biased region" description="Basic and acidic residues" evidence="7">
    <location>
        <begin position="30"/>
        <end position="40"/>
    </location>
</feature>
<evidence type="ECO:0000313" key="10">
    <source>
        <dbReference type="EMBL" id="WNT93880.1"/>
    </source>
</evidence>
<accession>A0AA96NG70</accession>
<evidence type="ECO:0000256" key="8">
    <source>
        <dbReference type="SAM" id="Phobius"/>
    </source>
</evidence>
<dbReference type="PANTHER" id="PTHR11360:SF224">
    <property type="entry name" value="MAJOR FACILITATOR SUPERFAMILY (MFS) PROFILE DOMAIN-CONTAINING PROTEIN-RELATED"/>
    <property type="match status" value="1"/>
</dbReference>
<feature type="transmembrane region" description="Helical" evidence="8">
    <location>
        <begin position="255"/>
        <end position="277"/>
    </location>
</feature>
<evidence type="ECO:0000256" key="6">
    <source>
        <dbReference type="ARBA" id="ARBA00023136"/>
    </source>
</evidence>
<dbReference type="InterPro" id="IPR011701">
    <property type="entry name" value="MFS"/>
</dbReference>
<evidence type="ECO:0000256" key="2">
    <source>
        <dbReference type="ARBA" id="ARBA00006727"/>
    </source>
</evidence>
<dbReference type="PROSITE" id="PS50850">
    <property type="entry name" value="MFS"/>
    <property type="match status" value="1"/>
</dbReference>
<dbReference type="SUPFAM" id="SSF103473">
    <property type="entry name" value="MFS general substrate transporter"/>
    <property type="match status" value="1"/>
</dbReference>
<feature type="transmembrane region" description="Helical" evidence="8">
    <location>
        <begin position="121"/>
        <end position="140"/>
    </location>
</feature>
<evidence type="ECO:0000256" key="1">
    <source>
        <dbReference type="ARBA" id="ARBA00004141"/>
    </source>
</evidence>
<feature type="compositionally biased region" description="Low complexity" evidence="7">
    <location>
        <begin position="9"/>
        <end position="23"/>
    </location>
</feature>
<dbReference type="EMBL" id="OR485311">
    <property type="protein sequence ID" value="WNT93880.1"/>
    <property type="molecule type" value="Genomic_DNA"/>
</dbReference>
<feature type="transmembrane region" description="Helical" evidence="8">
    <location>
        <begin position="318"/>
        <end position="337"/>
    </location>
</feature>
<dbReference type="CDD" id="cd17352">
    <property type="entry name" value="MFS_MCT_SLC16"/>
    <property type="match status" value="1"/>
</dbReference>
<dbReference type="InterPro" id="IPR036259">
    <property type="entry name" value="MFS_trans_sf"/>
</dbReference>
<protein>
    <submittedName>
        <fullName evidence="10">MFS transporter</fullName>
    </submittedName>
</protein>
<feature type="transmembrane region" description="Helical" evidence="8">
    <location>
        <begin position="146"/>
        <end position="166"/>
    </location>
</feature>
<evidence type="ECO:0000256" key="5">
    <source>
        <dbReference type="ARBA" id="ARBA00022989"/>
    </source>
</evidence>
<organism evidence="10">
    <name type="scientific">Emericellopsis sp</name>
    <dbReference type="NCBI Taxonomy" id="88752"/>
    <lineage>
        <taxon>Eukaryota</taxon>
        <taxon>Fungi</taxon>
        <taxon>Dikarya</taxon>
        <taxon>Ascomycota</taxon>
        <taxon>Pezizomycotina</taxon>
        <taxon>Sordariomycetes</taxon>
        <taxon>Hypocreomycetidae</taxon>
        <taxon>Hypocreales</taxon>
        <taxon>Bionectriaceae</taxon>
        <taxon>Emericellopsis</taxon>
    </lineage>
</organism>
<dbReference type="Gene3D" id="1.20.1250.20">
    <property type="entry name" value="MFS general substrate transporter like domains"/>
    <property type="match status" value="2"/>
</dbReference>
<keyword evidence="6 8" id="KW-0472">Membrane</keyword>
<feature type="transmembrane region" description="Helical" evidence="8">
    <location>
        <begin position="380"/>
        <end position="402"/>
    </location>
</feature>
<dbReference type="AlphaFoldDB" id="A0AA96NG70"/>
<feature type="transmembrane region" description="Helical" evidence="8">
    <location>
        <begin position="343"/>
        <end position="368"/>
    </location>
</feature>
<evidence type="ECO:0000256" key="3">
    <source>
        <dbReference type="ARBA" id="ARBA00022448"/>
    </source>
</evidence>
<feature type="transmembrane region" description="Helical" evidence="8">
    <location>
        <begin position="50"/>
        <end position="72"/>
    </location>
</feature>
<keyword evidence="5 8" id="KW-1133">Transmembrane helix</keyword>
<dbReference type="PANTHER" id="PTHR11360">
    <property type="entry name" value="MONOCARBOXYLATE TRANSPORTER"/>
    <property type="match status" value="1"/>
</dbReference>
<proteinExistence type="inferred from homology"/>
<feature type="transmembrane region" description="Helical" evidence="8">
    <location>
        <begin position="92"/>
        <end position="114"/>
    </location>
</feature>
<reference evidence="10" key="1">
    <citation type="submission" date="2023-08" db="EMBL/GenBank/DDBJ databases">
        <authorList>
            <person name="Song K."/>
            <person name="Ai Y."/>
            <person name="Wang C."/>
            <person name="Xu Y."/>
        </authorList>
    </citation>
    <scope>NUCLEOTIDE SEQUENCE</scope>
    <source>
        <strain evidence="10">XJ1056</strain>
    </source>
</reference>
<comment type="subcellular location">
    <subcellularLocation>
        <location evidence="1">Membrane</location>
        <topology evidence="1">Multi-pass membrane protein</topology>
    </subcellularLocation>
</comment>
<gene>
    <name evidence="10" type="primary">antH</name>
</gene>
<dbReference type="Pfam" id="PF07690">
    <property type="entry name" value="MFS_1"/>
    <property type="match status" value="1"/>
</dbReference>
<comment type="similarity">
    <text evidence="2">Belongs to the major facilitator superfamily. Monocarboxylate porter (TC 2.A.1.13) family.</text>
</comment>
<dbReference type="GO" id="GO:0022857">
    <property type="term" value="F:transmembrane transporter activity"/>
    <property type="evidence" value="ECO:0007669"/>
    <property type="project" value="InterPro"/>
</dbReference>
<feature type="transmembrane region" description="Helical" evidence="8">
    <location>
        <begin position="178"/>
        <end position="198"/>
    </location>
</feature>
<keyword evidence="4 8" id="KW-0812">Transmembrane</keyword>
<name>A0AA96NG70_9HYPO</name>
<dbReference type="InterPro" id="IPR020846">
    <property type="entry name" value="MFS_dom"/>
</dbReference>
<feature type="transmembrane region" description="Helical" evidence="8">
    <location>
        <begin position="289"/>
        <end position="311"/>
    </location>
</feature>
<evidence type="ECO:0000256" key="7">
    <source>
        <dbReference type="SAM" id="MobiDB-lite"/>
    </source>
</evidence>
<dbReference type="GO" id="GO:0016020">
    <property type="term" value="C:membrane"/>
    <property type="evidence" value="ECO:0007669"/>
    <property type="project" value="UniProtKB-SubCell"/>
</dbReference>
<evidence type="ECO:0000256" key="4">
    <source>
        <dbReference type="ARBA" id="ARBA00022692"/>
    </source>
</evidence>
<dbReference type="InterPro" id="IPR050327">
    <property type="entry name" value="Proton-linked_MCT"/>
</dbReference>
<feature type="domain" description="Major facilitator superfamily (MFS) profile" evidence="9">
    <location>
        <begin position="54"/>
        <end position="434"/>
    </location>
</feature>
<feature type="transmembrane region" description="Helical" evidence="8">
    <location>
        <begin position="408"/>
        <end position="429"/>
    </location>
</feature>